<dbReference type="PANTHER" id="PTHR30560">
    <property type="entry name" value="TRIGGER FACTOR CHAPERONE AND PEPTIDYL-PROLYL CIS/TRANS ISOMERASE"/>
    <property type="match status" value="1"/>
</dbReference>
<dbReference type="Pfam" id="PF05698">
    <property type="entry name" value="Trigger_C"/>
    <property type="match status" value="1"/>
</dbReference>
<dbReference type="GO" id="GO:0043335">
    <property type="term" value="P:protein unfolding"/>
    <property type="evidence" value="ECO:0007669"/>
    <property type="project" value="TreeGrafter"/>
</dbReference>
<evidence type="ECO:0000256" key="8">
    <source>
        <dbReference type="ARBA" id="ARBA00023235"/>
    </source>
</evidence>
<evidence type="ECO:0000256" key="6">
    <source>
        <dbReference type="ARBA" id="ARBA00023110"/>
    </source>
</evidence>
<evidence type="ECO:0000313" key="17">
    <source>
        <dbReference type="Proteomes" id="UP000245283"/>
    </source>
</evidence>
<keyword evidence="8 11" id="KW-0413">Isomerase</keyword>
<evidence type="ECO:0000256" key="10">
    <source>
        <dbReference type="ARBA" id="ARBA00029986"/>
    </source>
</evidence>
<organism evidence="16 17">
    <name type="scientific">Ancrocorticia populi</name>
    <dbReference type="NCBI Taxonomy" id="2175228"/>
    <lineage>
        <taxon>Bacteria</taxon>
        <taxon>Bacillati</taxon>
        <taxon>Actinomycetota</taxon>
        <taxon>Actinomycetes</taxon>
        <taxon>Actinomycetales</taxon>
        <taxon>Actinomycetaceae</taxon>
        <taxon>Ancrocorticia</taxon>
    </lineage>
</organism>
<dbReference type="InterPro" id="IPR036611">
    <property type="entry name" value="Trigger_fac_ribosome-bd_sf"/>
</dbReference>
<dbReference type="HAMAP" id="MF_00303">
    <property type="entry name" value="Trigger_factor_Tig"/>
    <property type="match status" value="1"/>
</dbReference>
<evidence type="ECO:0000256" key="4">
    <source>
        <dbReference type="ARBA" id="ARBA00016902"/>
    </source>
</evidence>
<dbReference type="NCBIfam" id="TIGR00115">
    <property type="entry name" value="tig"/>
    <property type="match status" value="1"/>
</dbReference>
<dbReference type="SUPFAM" id="SSF54534">
    <property type="entry name" value="FKBP-like"/>
    <property type="match status" value="1"/>
</dbReference>
<evidence type="ECO:0000256" key="11">
    <source>
        <dbReference type="HAMAP-Rule" id="MF_00303"/>
    </source>
</evidence>
<feature type="domain" description="PPIase FKBP-type" evidence="15">
    <location>
        <begin position="166"/>
        <end position="212"/>
    </location>
</feature>
<dbReference type="GO" id="GO:0015031">
    <property type="term" value="P:protein transport"/>
    <property type="evidence" value="ECO:0007669"/>
    <property type="project" value="UniProtKB-UniRule"/>
</dbReference>
<dbReference type="SUPFAM" id="SSF102735">
    <property type="entry name" value="Trigger factor ribosome-binding domain"/>
    <property type="match status" value="1"/>
</dbReference>
<dbReference type="OrthoDB" id="9767721at2"/>
<dbReference type="GO" id="GO:0003755">
    <property type="term" value="F:peptidyl-prolyl cis-trans isomerase activity"/>
    <property type="evidence" value="ECO:0007669"/>
    <property type="project" value="UniProtKB-UniRule"/>
</dbReference>
<evidence type="ECO:0000256" key="13">
    <source>
        <dbReference type="RuleBase" id="RU003914"/>
    </source>
</evidence>
<dbReference type="Proteomes" id="UP000245283">
    <property type="component" value="Unassembled WGS sequence"/>
</dbReference>
<feature type="compositionally biased region" description="Low complexity" evidence="14">
    <location>
        <begin position="436"/>
        <end position="449"/>
    </location>
</feature>
<dbReference type="Pfam" id="PF05697">
    <property type="entry name" value="Trigger_N"/>
    <property type="match status" value="1"/>
</dbReference>
<evidence type="ECO:0000256" key="7">
    <source>
        <dbReference type="ARBA" id="ARBA00023186"/>
    </source>
</evidence>
<dbReference type="Gene3D" id="3.30.70.1050">
    <property type="entry name" value="Trigger factor ribosome-binding domain"/>
    <property type="match status" value="1"/>
</dbReference>
<dbReference type="PROSITE" id="PS50059">
    <property type="entry name" value="FKBP_PPIASE"/>
    <property type="match status" value="1"/>
</dbReference>
<comment type="function">
    <text evidence="11">Involved in protein export. Acts as a chaperone by maintaining the newly synthesized protein in an open conformation. Functions as a peptidyl-prolyl cis-trans isomerase.</text>
</comment>
<keyword evidence="9 11" id="KW-0131">Cell cycle</keyword>
<keyword evidence="11" id="KW-0963">Cytoplasm</keyword>
<dbReference type="Pfam" id="PF00254">
    <property type="entry name" value="FKBP_C"/>
    <property type="match status" value="1"/>
</dbReference>
<evidence type="ECO:0000256" key="5">
    <source>
        <dbReference type="ARBA" id="ARBA00022618"/>
    </source>
</evidence>
<evidence type="ECO:0000256" key="12">
    <source>
        <dbReference type="PROSITE-ProRule" id="PRU00277"/>
    </source>
</evidence>
<dbReference type="InterPro" id="IPR046357">
    <property type="entry name" value="PPIase_dom_sf"/>
</dbReference>
<dbReference type="EMBL" id="QETB01000005">
    <property type="protein sequence ID" value="PWF25692.1"/>
    <property type="molecule type" value="Genomic_DNA"/>
</dbReference>
<comment type="subcellular location">
    <subcellularLocation>
        <location evidence="11">Cytoplasm</location>
    </subcellularLocation>
    <text evidence="11">About half TF is bound to the ribosome near the polypeptide exit tunnel while the other half is free in the cytoplasm.</text>
</comment>
<dbReference type="Gene3D" id="3.10.50.40">
    <property type="match status" value="1"/>
</dbReference>
<evidence type="ECO:0000256" key="1">
    <source>
        <dbReference type="ARBA" id="ARBA00000971"/>
    </source>
</evidence>
<dbReference type="InterPro" id="IPR008880">
    <property type="entry name" value="Trigger_fac_C"/>
</dbReference>
<comment type="caution">
    <text evidence="16">The sequence shown here is derived from an EMBL/GenBank/DDBJ whole genome shotgun (WGS) entry which is preliminary data.</text>
</comment>
<keyword evidence="5 11" id="KW-0132">Cell division</keyword>
<keyword evidence="7 11" id="KW-0143">Chaperone</keyword>
<dbReference type="GO" id="GO:0043022">
    <property type="term" value="F:ribosome binding"/>
    <property type="evidence" value="ECO:0007669"/>
    <property type="project" value="TreeGrafter"/>
</dbReference>
<dbReference type="PANTHER" id="PTHR30560:SF3">
    <property type="entry name" value="TRIGGER FACTOR-LIKE PROTEIN TIG, CHLOROPLASTIC"/>
    <property type="match status" value="1"/>
</dbReference>
<evidence type="ECO:0000256" key="2">
    <source>
        <dbReference type="ARBA" id="ARBA00005464"/>
    </source>
</evidence>
<dbReference type="RefSeq" id="WP_109094181.1">
    <property type="nucleotide sequence ID" value="NZ_QETB01000005.1"/>
</dbReference>
<dbReference type="InterPro" id="IPR005215">
    <property type="entry name" value="Trig_fac"/>
</dbReference>
<dbReference type="InterPro" id="IPR027304">
    <property type="entry name" value="Trigger_fact/SurA_dom_sf"/>
</dbReference>
<gene>
    <name evidence="11" type="primary">tig</name>
    <name evidence="16" type="ORF">DD236_09610</name>
</gene>
<dbReference type="InterPro" id="IPR001179">
    <property type="entry name" value="PPIase_FKBP_dom"/>
</dbReference>
<dbReference type="GO" id="GO:0005737">
    <property type="term" value="C:cytoplasm"/>
    <property type="evidence" value="ECO:0007669"/>
    <property type="project" value="UniProtKB-SubCell"/>
</dbReference>
<evidence type="ECO:0000256" key="9">
    <source>
        <dbReference type="ARBA" id="ARBA00023306"/>
    </source>
</evidence>
<dbReference type="InterPro" id="IPR037041">
    <property type="entry name" value="Trigger_fac_C_sf"/>
</dbReference>
<evidence type="ECO:0000256" key="3">
    <source>
        <dbReference type="ARBA" id="ARBA00013194"/>
    </source>
</evidence>
<keyword evidence="6 11" id="KW-0697">Rotamase</keyword>
<name>A0A2V1K9R3_9ACTO</name>
<comment type="similarity">
    <text evidence="2 11 13">Belongs to the FKBP-type PPIase family. Tig subfamily.</text>
</comment>
<protein>
    <recommendedName>
        <fullName evidence="4 11">Trigger factor</fullName>
        <shortName evidence="11">TF</shortName>
        <ecNumber evidence="3 11">5.2.1.8</ecNumber>
    </recommendedName>
    <alternativeName>
        <fullName evidence="10 11">PPIase</fullName>
    </alternativeName>
</protein>
<keyword evidence="17" id="KW-1185">Reference proteome</keyword>
<evidence type="ECO:0000313" key="16">
    <source>
        <dbReference type="EMBL" id="PWF25692.1"/>
    </source>
</evidence>
<dbReference type="EC" id="5.2.1.8" evidence="3 11"/>
<dbReference type="GO" id="GO:0044183">
    <property type="term" value="F:protein folding chaperone"/>
    <property type="evidence" value="ECO:0007669"/>
    <property type="project" value="TreeGrafter"/>
</dbReference>
<dbReference type="InterPro" id="IPR008881">
    <property type="entry name" value="Trigger_fac_ribosome-bd_bac"/>
</dbReference>
<reference evidence="17" key="1">
    <citation type="submission" date="2018-05" db="EMBL/GenBank/DDBJ databases">
        <authorList>
            <person name="Li Y."/>
        </authorList>
    </citation>
    <scope>NUCLEOTIDE SEQUENCE [LARGE SCALE GENOMIC DNA]</scope>
    <source>
        <strain evidence="17">sk1b4</strain>
    </source>
</reference>
<dbReference type="GO" id="GO:0051301">
    <property type="term" value="P:cell division"/>
    <property type="evidence" value="ECO:0007669"/>
    <property type="project" value="UniProtKB-KW"/>
</dbReference>
<evidence type="ECO:0000256" key="14">
    <source>
        <dbReference type="SAM" id="MobiDB-lite"/>
    </source>
</evidence>
<dbReference type="AlphaFoldDB" id="A0A2V1K9R3"/>
<comment type="catalytic activity">
    <reaction evidence="1 11 12">
        <text>[protein]-peptidylproline (omega=180) = [protein]-peptidylproline (omega=0)</text>
        <dbReference type="Rhea" id="RHEA:16237"/>
        <dbReference type="Rhea" id="RHEA-COMP:10747"/>
        <dbReference type="Rhea" id="RHEA-COMP:10748"/>
        <dbReference type="ChEBI" id="CHEBI:83833"/>
        <dbReference type="ChEBI" id="CHEBI:83834"/>
        <dbReference type="EC" id="5.2.1.8"/>
    </reaction>
</comment>
<dbReference type="GO" id="GO:0051083">
    <property type="term" value="P:'de novo' cotranslational protein folding"/>
    <property type="evidence" value="ECO:0007669"/>
    <property type="project" value="TreeGrafter"/>
</dbReference>
<comment type="domain">
    <text evidence="11">Consists of 3 domains; the N-terminus binds the ribosome, the middle domain has PPIase activity, while the C-terminus has intrinsic chaperone activity on its own.</text>
</comment>
<sequence>MKSSVEILEPTKVKVTIEVPFEEFKPAIERSAKEIGKQVNIPGFRKGHVPTRVLEAQFGRGAIVEDAVNNSLDGYYSEAVRENELVPMSQPEVDVTAVPVDRGDESDLVFAVTVDVRPEIVIPDPAGITLTVDSVAVTDEDTEERLTSLRERFGTLKDVERAAADGDFVTIDMTAEVDGEEIDSVSGVSYQIGSGTMLDGIDEALVGLSAGETTSFTSKIAGGEHEGEDGDVTVTVEAVQEQELPEADDDFAQLASEFDTIDELKDDLHEQVAKDKQTNQVYAARDQLLETLRDGADFPIPASVVEQEVANHLEQEGKESDDPHAEEIRGDIESALRDQMMLDKLSEMFKTQPDQNELFSFMMEQAQNYGMDPNQFIQAAAQTNQIGAFAGELTRGKALISALRLAKVVDSDGNELNVTDVVGEAAEGEEVPDFAAQPAKAAAPTAQTTEAEEPAAESTELFDPSTAKVDEVLAYASSVDDAERARILEAEKAGKARKSVIAKLS</sequence>
<dbReference type="Gene3D" id="1.10.3120.10">
    <property type="entry name" value="Trigger factor, C-terminal domain"/>
    <property type="match status" value="1"/>
</dbReference>
<dbReference type="SUPFAM" id="SSF109998">
    <property type="entry name" value="Triger factor/SurA peptide-binding domain-like"/>
    <property type="match status" value="1"/>
</dbReference>
<evidence type="ECO:0000259" key="15">
    <source>
        <dbReference type="PROSITE" id="PS50059"/>
    </source>
</evidence>
<feature type="region of interest" description="Disordered" evidence="14">
    <location>
        <begin position="436"/>
        <end position="464"/>
    </location>
</feature>
<proteinExistence type="inferred from homology"/>
<accession>A0A2V1K9R3</accession>